<accession>A0A8X6JZB2</accession>
<evidence type="ECO:0000313" key="2">
    <source>
        <dbReference type="Proteomes" id="UP000886998"/>
    </source>
</evidence>
<name>A0A8X6JZB2_9ARAC</name>
<evidence type="ECO:0000313" key="1">
    <source>
        <dbReference type="EMBL" id="GFS47861.1"/>
    </source>
</evidence>
<dbReference type="Proteomes" id="UP000886998">
    <property type="component" value="Unassembled WGS sequence"/>
</dbReference>
<proteinExistence type="predicted"/>
<gene>
    <name evidence="1" type="ORF">TNIN_115251</name>
</gene>
<reference evidence="1" key="1">
    <citation type="submission" date="2020-08" db="EMBL/GenBank/DDBJ databases">
        <title>Multicomponent nature underlies the extraordinary mechanical properties of spider dragline silk.</title>
        <authorList>
            <person name="Kono N."/>
            <person name="Nakamura H."/>
            <person name="Mori M."/>
            <person name="Yoshida Y."/>
            <person name="Ohtoshi R."/>
            <person name="Malay A.D."/>
            <person name="Moran D.A.P."/>
            <person name="Tomita M."/>
            <person name="Numata K."/>
            <person name="Arakawa K."/>
        </authorList>
    </citation>
    <scope>NUCLEOTIDE SEQUENCE</scope>
</reference>
<dbReference type="EMBL" id="BMAV01026147">
    <property type="protein sequence ID" value="GFS47861.1"/>
    <property type="molecule type" value="Genomic_DNA"/>
</dbReference>
<sequence>MWRWTFGGFLTGRIESKKPTFIMPSCRVMHIFRLNCALQGHMESAHHFSRKRIDIVSDQIKIRKGTSTTKHRSTKGDYINFYNPTNVAVQCCSITWKDRIPFSRF</sequence>
<organism evidence="1 2">
    <name type="scientific">Trichonephila inaurata madagascariensis</name>
    <dbReference type="NCBI Taxonomy" id="2747483"/>
    <lineage>
        <taxon>Eukaryota</taxon>
        <taxon>Metazoa</taxon>
        <taxon>Ecdysozoa</taxon>
        <taxon>Arthropoda</taxon>
        <taxon>Chelicerata</taxon>
        <taxon>Arachnida</taxon>
        <taxon>Araneae</taxon>
        <taxon>Araneomorphae</taxon>
        <taxon>Entelegynae</taxon>
        <taxon>Araneoidea</taxon>
        <taxon>Nephilidae</taxon>
        <taxon>Trichonephila</taxon>
        <taxon>Trichonephila inaurata</taxon>
    </lineage>
</organism>
<comment type="caution">
    <text evidence="1">The sequence shown here is derived from an EMBL/GenBank/DDBJ whole genome shotgun (WGS) entry which is preliminary data.</text>
</comment>
<protein>
    <submittedName>
        <fullName evidence="1">Uncharacterized protein</fullName>
    </submittedName>
</protein>
<keyword evidence="2" id="KW-1185">Reference proteome</keyword>
<dbReference type="AlphaFoldDB" id="A0A8X6JZB2"/>